<keyword evidence="4" id="KW-1185">Reference proteome</keyword>
<dbReference type="InterPro" id="IPR002559">
    <property type="entry name" value="Transposase_11"/>
</dbReference>
<dbReference type="KEGG" id="hhk:HH1059_08690"/>
<dbReference type="RefSeq" id="WP_096408712.1">
    <property type="nucleotide sequence ID" value="NZ_AP017372.2"/>
</dbReference>
<evidence type="ECO:0000259" key="2">
    <source>
        <dbReference type="Pfam" id="PF01609"/>
    </source>
</evidence>
<name>A0A120N044_HALHR</name>
<keyword evidence="1" id="KW-0812">Transmembrane</keyword>
<feature type="domain" description="Transposase IS4-like" evidence="2">
    <location>
        <begin position="181"/>
        <end position="497"/>
    </location>
</feature>
<dbReference type="OrthoDB" id="6171862at2"/>
<dbReference type="SUPFAM" id="SSF53098">
    <property type="entry name" value="Ribonuclease H-like"/>
    <property type="match status" value="1"/>
</dbReference>
<dbReference type="InterPro" id="IPR047654">
    <property type="entry name" value="IS1634_transpos"/>
</dbReference>
<sequence>MFIRASQSNGHKYLRLVEGYRDQNGRTRHRQIAQLGRADQPATYDKIQSLANSLKQHTGAEGLDPASIHFDPALSLGPSWLLTELWHELGFEQQLRQAFRSAYREFDLEKVIRLLVFNRLCDPSSKLGVMRWLEQVYLPGIDTQKIYYEQLLRAMDALVEQSEAVEETSARLLRPLLDQELNVVFYDITSVRIHGETELGNDLRQYGKSKDIAGVARQFALGVVQTAEGLPIAHEVFEGNVAETHTLAPMVRRLLSRCKLERIVVVADRGMLSLDNVDTLEALAEQEGLAVDYILAVPGRRYTEFEEILAEVHPQLVEAAKASNAESVTQTSWQGRRLVVAHNQQRAQEQTRVRRRKIERIDQIGQALAERLDKQDAGCPGRGRRSTDRSAHRRFHQTVLRHNMSSIVKADLGDEQFSYHIDEQAWSAAERMDGKLLLVTSLNDYQAQTIVDRYRSLADIERGFRALKSTLQIAPVHHRLPDRIRAHALICFLALILYRLLRMRLKANKSEYSVERALEALESVQWHRVKINGESHTGVSVSNLQRKLFKDMEVKPPKQATTA</sequence>
<evidence type="ECO:0000313" key="4">
    <source>
        <dbReference type="Proteomes" id="UP000218890"/>
    </source>
</evidence>
<dbReference type="Pfam" id="PF01609">
    <property type="entry name" value="DDE_Tnp_1"/>
    <property type="match status" value="1"/>
</dbReference>
<evidence type="ECO:0000313" key="3">
    <source>
        <dbReference type="EMBL" id="BAU58723.2"/>
    </source>
</evidence>
<accession>A0A120N044</accession>
<dbReference type="GO" id="GO:0003677">
    <property type="term" value="F:DNA binding"/>
    <property type="evidence" value="ECO:0007669"/>
    <property type="project" value="InterPro"/>
</dbReference>
<dbReference type="PANTHER" id="PTHR34614">
    <property type="match status" value="1"/>
</dbReference>
<dbReference type="InterPro" id="IPR012337">
    <property type="entry name" value="RNaseH-like_sf"/>
</dbReference>
<dbReference type="NCBIfam" id="NF033559">
    <property type="entry name" value="transpos_IS1634"/>
    <property type="match status" value="1"/>
</dbReference>
<evidence type="ECO:0000256" key="1">
    <source>
        <dbReference type="SAM" id="Phobius"/>
    </source>
</evidence>
<dbReference type="Proteomes" id="UP000218890">
    <property type="component" value="Chromosome"/>
</dbReference>
<dbReference type="GO" id="GO:0006313">
    <property type="term" value="P:DNA transposition"/>
    <property type="evidence" value="ECO:0007669"/>
    <property type="project" value="InterPro"/>
</dbReference>
<reference evidence="3" key="1">
    <citation type="submission" date="2016-02" db="EMBL/GenBank/DDBJ databases">
        <title>Halorhodospira halochloris DSM-1059 complete genome, version 2.</title>
        <authorList>
            <person name="Tsukatani Y."/>
        </authorList>
    </citation>
    <scope>NUCLEOTIDE SEQUENCE</scope>
    <source>
        <strain evidence="3">DSM 1059</strain>
    </source>
</reference>
<keyword evidence="1" id="KW-0472">Membrane</keyword>
<gene>
    <name evidence="3" type="ORF">HH1059_08690</name>
</gene>
<organism evidence="3 4">
    <name type="scientific">Halorhodospira halochloris</name>
    <name type="common">Ectothiorhodospira halochloris</name>
    <dbReference type="NCBI Taxonomy" id="1052"/>
    <lineage>
        <taxon>Bacteria</taxon>
        <taxon>Pseudomonadati</taxon>
        <taxon>Pseudomonadota</taxon>
        <taxon>Gammaproteobacteria</taxon>
        <taxon>Chromatiales</taxon>
        <taxon>Ectothiorhodospiraceae</taxon>
        <taxon>Halorhodospira</taxon>
    </lineage>
</organism>
<dbReference type="GO" id="GO:0004803">
    <property type="term" value="F:transposase activity"/>
    <property type="evidence" value="ECO:0007669"/>
    <property type="project" value="InterPro"/>
</dbReference>
<dbReference type="PANTHER" id="PTHR34614:SF2">
    <property type="entry name" value="TRANSPOSASE IS4-LIKE DOMAIN-CONTAINING PROTEIN"/>
    <property type="match status" value="1"/>
</dbReference>
<protein>
    <submittedName>
        <fullName evidence="3">Mobile element protein</fullName>
    </submittedName>
</protein>
<dbReference type="EMBL" id="AP017372">
    <property type="protein sequence ID" value="BAU58723.2"/>
    <property type="molecule type" value="Genomic_DNA"/>
</dbReference>
<feature type="transmembrane region" description="Helical" evidence="1">
    <location>
        <begin position="484"/>
        <end position="501"/>
    </location>
</feature>
<proteinExistence type="predicted"/>
<dbReference type="AlphaFoldDB" id="A0A120N044"/>
<keyword evidence="1" id="KW-1133">Transmembrane helix</keyword>